<organism evidence="2 3">
    <name type="scientific">Lojkania enalia</name>
    <dbReference type="NCBI Taxonomy" id="147567"/>
    <lineage>
        <taxon>Eukaryota</taxon>
        <taxon>Fungi</taxon>
        <taxon>Dikarya</taxon>
        <taxon>Ascomycota</taxon>
        <taxon>Pezizomycotina</taxon>
        <taxon>Dothideomycetes</taxon>
        <taxon>Pleosporomycetidae</taxon>
        <taxon>Pleosporales</taxon>
        <taxon>Pleosporales incertae sedis</taxon>
        <taxon>Lojkania</taxon>
    </lineage>
</organism>
<feature type="region of interest" description="Disordered" evidence="1">
    <location>
        <begin position="332"/>
        <end position="399"/>
    </location>
</feature>
<accession>A0A9P4MUD7</accession>
<evidence type="ECO:0000313" key="2">
    <source>
        <dbReference type="EMBL" id="KAF2257700.1"/>
    </source>
</evidence>
<dbReference type="AlphaFoldDB" id="A0A9P4MUD7"/>
<feature type="compositionally biased region" description="Acidic residues" evidence="1">
    <location>
        <begin position="77"/>
        <end position="125"/>
    </location>
</feature>
<gene>
    <name evidence="2" type="ORF">CC78DRAFT_599262</name>
</gene>
<keyword evidence="3" id="KW-1185">Reference proteome</keyword>
<feature type="compositionally biased region" description="Basic residues" evidence="1">
    <location>
        <begin position="154"/>
        <end position="165"/>
    </location>
</feature>
<evidence type="ECO:0000256" key="1">
    <source>
        <dbReference type="SAM" id="MobiDB-lite"/>
    </source>
</evidence>
<evidence type="ECO:0000313" key="3">
    <source>
        <dbReference type="Proteomes" id="UP000800093"/>
    </source>
</evidence>
<reference evidence="3" key="1">
    <citation type="journal article" date="2020" name="Stud. Mycol.">
        <title>101 Dothideomycetes genomes: A test case for predicting lifestyles and emergence of pathogens.</title>
        <authorList>
            <person name="Haridas S."/>
            <person name="Albert R."/>
            <person name="Binder M."/>
            <person name="Bloem J."/>
            <person name="LaButti K."/>
            <person name="Salamov A."/>
            <person name="Andreopoulos B."/>
            <person name="Baker S."/>
            <person name="Barry K."/>
            <person name="Bills G."/>
            <person name="Bluhm B."/>
            <person name="Cannon C."/>
            <person name="Castanera R."/>
            <person name="Culley D."/>
            <person name="Daum C."/>
            <person name="Ezra D."/>
            <person name="Gonzalez J."/>
            <person name="Henrissat B."/>
            <person name="Kuo A."/>
            <person name="Liang C."/>
            <person name="Lipzen A."/>
            <person name="Lutzoni F."/>
            <person name="Magnuson J."/>
            <person name="Mondo S."/>
            <person name="Nolan M."/>
            <person name="Ohm R."/>
            <person name="Pangilinan J."/>
            <person name="Park H.-J."/>
            <person name="Ramirez L."/>
            <person name="Alfaro M."/>
            <person name="Sun H."/>
            <person name="Tritt A."/>
            <person name="Yoshinaga Y."/>
            <person name="Zwiers L.-H."/>
            <person name="Turgeon B."/>
            <person name="Goodwin S."/>
            <person name="Spatafora J."/>
            <person name="Crous P."/>
            <person name="Grigoriev I."/>
        </authorList>
    </citation>
    <scope>NUCLEOTIDE SEQUENCE [LARGE SCALE GENOMIC DNA]</scope>
    <source>
        <strain evidence="3">CBS 304.66</strain>
    </source>
</reference>
<proteinExistence type="predicted"/>
<feature type="compositionally biased region" description="Low complexity" evidence="1">
    <location>
        <begin position="17"/>
        <end position="27"/>
    </location>
</feature>
<protein>
    <submittedName>
        <fullName evidence="2">Uncharacterized protein</fullName>
    </submittedName>
</protein>
<dbReference type="EMBL" id="ML986873">
    <property type="protein sequence ID" value="KAF2257700.1"/>
    <property type="molecule type" value="Genomic_DNA"/>
</dbReference>
<dbReference type="PANTHER" id="PTHR48209:SF2">
    <property type="entry name" value="FI24008P1"/>
    <property type="match status" value="1"/>
</dbReference>
<dbReference type="InterPro" id="IPR016024">
    <property type="entry name" value="ARM-type_fold"/>
</dbReference>
<dbReference type="Proteomes" id="UP000800093">
    <property type="component" value="Unassembled WGS sequence"/>
</dbReference>
<name>A0A9P4MUD7_9PLEO</name>
<dbReference type="PANTHER" id="PTHR48209">
    <property type="entry name" value="AGL056WP"/>
    <property type="match status" value="1"/>
</dbReference>
<comment type="caution">
    <text evidence="2">The sequence shown here is derived from an EMBL/GenBank/DDBJ whole genome shotgun (WGS) entry which is preliminary data.</text>
</comment>
<feature type="compositionally biased region" description="Basic residues" evidence="1">
    <location>
        <begin position="388"/>
        <end position="399"/>
    </location>
</feature>
<feature type="region of interest" description="Disordered" evidence="1">
    <location>
        <begin position="16"/>
        <end position="183"/>
    </location>
</feature>
<sequence length="399" mass="43864">MPSQLMKLVNKASSLNEPLFPELTTPPTMNPLASKGDLNFLDQGDFDFTHNLLGQDEGRGTPQRSTIRSDPEGGIDGLEEEDEEVEEAEDVEEEEEEEDDDEDEDEDQDHDEEDDDDDDDDYDDDYANRRNASVRGVALKKKTVGSKQMNSRAQGRKSPKRRRTGKATYTVTTPSPVEPQLEPNGNSLGFGGRMQQKSQPIQSHQYANNTTQMFNTSPPNVGQMFSSTHATQRTLGNQHYNAPVQSEMFGSIPQNGIFHSPPSNSMFPGSSPNGLFPSQSQSGMFNSTSQSPMLNSASQNGMFNGAPQNGIYNGAIPNEGFNCNTQDGMFDTSQSALSHNQSSINTRLSSLRKQQTQPAISNVSQPKNSKNVAGRKKNDGGATSLTLRSKKSVRRTRKE</sequence>
<feature type="compositionally biased region" description="Polar residues" evidence="1">
    <location>
        <begin position="332"/>
        <end position="371"/>
    </location>
</feature>
<dbReference type="SUPFAM" id="SSF48371">
    <property type="entry name" value="ARM repeat"/>
    <property type="match status" value="1"/>
</dbReference>